<feature type="compositionally biased region" description="Acidic residues" evidence="2">
    <location>
        <begin position="162"/>
        <end position="181"/>
    </location>
</feature>
<keyword evidence="4" id="KW-1185">Reference proteome</keyword>
<feature type="coiled-coil region" evidence="1">
    <location>
        <begin position="293"/>
        <end position="337"/>
    </location>
</feature>
<organism evidence="3 4">
    <name type="scientific">Leucocoprinus birnbaumii</name>
    <dbReference type="NCBI Taxonomy" id="56174"/>
    <lineage>
        <taxon>Eukaryota</taxon>
        <taxon>Fungi</taxon>
        <taxon>Dikarya</taxon>
        <taxon>Basidiomycota</taxon>
        <taxon>Agaricomycotina</taxon>
        <taxon>Agaricomycetes</taxon>
        <taxon>Agaricomycetidae</taxon>
        <taxon>Agaricales</taxon>
        <taxon>Agaricineae</taxon>
        <taxon>Agaricaceae</taxon>
        <taxon>Leucocoprinus</taxon>
    </lineage>
</organism>
<sequence length="347" mass="38541">MPTSPSKRSARVKQKITGGTVIRRQYRCRKCPDNPLIKDCLVHGRKKSGARRQQTPVPSTSLPSPATSNGSAEPEQGGGTDPSGDAMEVEDENIDPRLRGLQADGTRRTDITLQAGDERIGGGNITCPDEGSPNAQVTTVPRSTATAATKENPRQKKQSSTNDDDDDWEDEDDDNEEDEDTKEGGPHGSIEGVMRGNYEFRGLKRTTALRPPSQTSTHASKRFHRVIRQILTRVENLAVETGCWIYLAAQHATAVTPYIHYASPRLRTEAGPELDIIHTNFSIIMKTLVMARRREVMELTLELEENRERLQDAQKDAEEAKREAHEHKAELARKDAVIAKLMAQMNT</sequence>
<feature type="compositionally biased region" description="Polar residues" evidence="2">
    <location>
        <begin position="133"/>
        <end position="149"/>
    </location>
</feature>
<comment type="caution">
    <text evidence="3">The sequence shown here is derived from an EMBL/GenBank/DDBJ whole genome shotgun (WGS) entry which is preliminary data.</text>
</comment>
<protein>
    <submittedName>
        <fullName evidence="3">Uncharacterized protein</fullName>
    </submittedName>
</protein>
<feature type="region of interest" description="Disordered" evidence="2">
    <location>
        <begin position="42"/>
        <end position="194"/>
    </location>
</feature>
<proteinExistence type="predicted"/>
<reference evidence="3" key="1">
    <citation type="submission" date="2022-07" db="EMBL/GenBank/DDBJ databases">
        <title>Genome Sequence of Leucocoprinus birnbaumii.</title>
        <authorList>
            <person name="Buettner E."/>
        </authorList>
    </citation>
    <scope>NUCLEOTIDE SEQUENCE</scope>
    <source>
        <strain evidence="3">VT141</strain>
    </source>
</reference>
<evidence type="ECO:0000256" key="1">
    <source>
        <dbReference type="SAM" id="Coils"/>
    </source>
</evidence>
<name>A0AAD5VIT5_9AGAR</name>
<evidence type="ECO:0000256" key="2">
    <source>
        <dbReference type="SAM" id="MobiDB-lite"/>
    </source>
</evidence>
<evidence type="ECO:0000313" key="3">
    <source>
        <dbReference type="EMBL" id="KAJ3561054.1"/>
    </source>
</evidence>
<dbReference type="Proteomes" id="UP001213000">
    <property type="component" value="Unassembled WGS sequence"/>
</dbReference>
<keyword evidence="1" id="KW-0175">Coiled coil</keyword>
<feature type="compositionally biased region" description="Polar residues" evidence="2">
    <location>
        <begin position="51"/>
        <end position="71"/>
    </location>
</feature>
<evidence type="ECO:0000313" key="4">
    <source>
        <dbReference type="Proteomes" id="UP001213000"/>
    </source>
</evidence>
<gene>
    <name evidence="3" type="ORF">NP233_g10432</name>
</gene>
<accession>A0AAD5VIT5</accession>
<dbReference type="AlphaFoldDB" id="A0AAD5VIT5"/>
<feature type="compositionally biased region" description="Basic and acidic residues" evidence="2">
    <location>
        <begin position="105"/>
        <end position="120"/>
    </location>
</feature>
<dbReference type="EMBL" id="JANIEX010001063">
    <property type="protein sequence ID" value="KAJ3561054.1"/>
    <property type="molecule type" value="Genomic_DNA"/>
</dbReference>